<feature type="domain" description="Leucine-binding protein" evidence="5">
    <location>
        <begin position="24"/>
        <end position="329"/>
    </location>
</feature>
<dbReference type="AlphaFoldDB" id="A0A9Q3WHC7"/>
<sequence>MITKALAIGTATAALLAGATMADEVKIGLIAGFTGPIESLAGPIAAASEMAFEEASDSGKFLGGSTILSVRGDGTCIDAAAATATAVRLVTADGVKGIIGENCSGVTGAILSNVAVPNGIVQISPSATSPALSTAEDNDLFFRTAPSDARQGEVMAQILMDNGVNTVAVTYTNSDYGKGISESFESAYTALGGKITMNAAHEDGKADYSAEIGALAAAGGDVLVVLGYLDQGGGGMVRASLDSGAFDTFHFADGMIGASMEERFGADLDGSRGQHPGSNSEGAKIFVDLVGGSFDAASPYAPESYDAAALMILAMQAAGSTESADYKSKIFEVANAPGEKINPGELAKALEILAAGGDIDYVGATDVELIGPGEAAGSFREVLIQDGKFTTAGYR</sequence>
<dbReference type="Gene3D" id="3.40.50.2300">
    <property type="match status" value="2"/>
</dbReference>
<dbReference type="InterPro" id="IPR028082">
    <property type="entry name" value="Peripla_BP_I"/>
</dbReference>
<name>A0A9Q3WHC7_9RHOB</name>
<keyword evidence="3" id="KW-0029">Amino-acid transport</keyword>
<dbReference type="RefSeq" id="WP_234218040.1">
    <property type="nucleotide sequence ID" value="NZ_JAGQAF010000001.1"/>
</dbReference>
<keyword evidence="2 4" id="KW-0732">Signal</keyword>
<reference evidence="6" key="1">
    <citation type="journal article" date="2021" name="Environ. Microbiol.">
        <title>Cryptic niche differentiation of novel sediment ecotypes of Rugeria pomeroyi correlates with nitrate respiration.</title>
        <authorList>
            <person name="Lin X."/>
            <person name="McNichol J."/>
            <person name="Chu X."/>
            <person name="Qian Y."/>
            <person name="Luo H."/>
        </authorList>
    </citation>
    <scope>NUCLEOTIDE SEQUENCE</scope>
    <source>
        <strain evidence="6">SZCCDBB064</strain>
    </source>
</reference>
<evidence type="ECO:0000313" key="6">
    <source>
        <dbReference type="EMBL" id="MCE8535991.1"/>
    </source>
</evidence>
<comment type="similarity">
    <text evidence="1">Belongs to the leucine-binding protein family.</text>
</comment>
<dbReference type="SUPFAM" id="SSF53822">
    <property type="entry name" value="Periplasmic binding protein-like I"/>
    <property type="match status" value="1"/>
</dbReference>
<evidence type="ECO:0000259" key="5">
    <source>
        <dbReference type="Pfam" id="PF13458"/>
    </source>
</evidence>
<feature type="signal peptide" evidence="4">
    <location>
        <begin position="1"/>
        <end position="22"/>
    </location>
</feature>
<comment type="caution">
    <text evidence="6">The sequence shown here is derived from an EMBL/GenBank/DDBJ whole genome shotgun (WGS) entry which is preliminary data.</text>
</comment>
<dbReference type="InterPro" id="IPR051010">
    <property type="entry name" value="BCAA_transport"/>
</dbReference>
<dbReference type="Proteomes" id="UP000813672">
    <property type="component" value="Unassembled WGS sequence"/>
</dbReference>
<dbReference type="Pfam" id="PF13458">
    <property type="entry name" value="Peripla_BP_6"/>
    <property type="match status" value="1"/>
</dbReference>
<dbReference type="PANTHER" id="PTHR30483:SF6">
    <property type="entry name" value="PERIPLASMIC BINDING PROTEIN OF ABC TRANSPORTER FOR NATURAL AMINO ACIDS"/>
    <property type="match status" value="1"/>
</dbReference>
<protein>
    <submittedName>
        <fullName evidence="6">ABC transporter substrate-binding protein</fullName>
    </submittedName>
</protein>
<evidence type="ECO:0000256" key="1">
    <source>
        <dbReference type="ARBA" id="ARBA00010062"/>
    </source>
</evidence>
<keyword evidence="3" id="KW-0813">Transport</keyword>
<evidence type="ECO:0000256" key="3">
    <source>
        <dbReference type="ARBA" id="ARBA00022970"/>
    </source>
</evidence>
<dbReference type="InterPro" id="IPR028081">
    <property type="entry name" value="Leu-bd"/>
</dbReference>
<organism evidence="6 7">
    <name type="scientific">Ruegeria pomeroyi</name>
    <dbReference type="NCBI Taxonomy" id="89184"/>
    <lineage>
        <taxon>Bacteria</taxon>
        <taxon>Pseudomonadati</taxon>
        <taxon>Pseudomonadota</taxon>
        <taxon>Alphaproteobacteria</taxon>
        <taxon>Rhodobacterales</taxon>
        <taxon>Roseobacteraceae</taxon>
        <taxon>Ruegeria</taxon>
    </lineage>
</organism>
<accession>A0A9Q3WHC7</accession>
<proteinExistence type="inferred from homology"/>
<dbReference type="PANTHER" id="PTHR30483">
    <property type="entry name" value="LEUCINE-SPECIFIC-BINDING PROTEIN"/>
    <property type="match status" value="1"/>
</dbReference>
<gene>
    <name evidence="6" type="ORF">KBY27_00815</name>
</gene>
<feature type="chain" id="PRO_5040204827" evidence="4">
    <location>
        <begin position="23"/>
        <end position="395"/>
    </location>
</feature>
<dbReference type="CDD" id="cd06346">
    <property type="entry name" value="PBP1_ABC_ligand_binding-like"/>
    <property type="match status" value="1"/>
</dbReference>
<evidence type="ECO:0000256" key="4">
    <source>
        <dbReference type="SAM" id="SignalP"/>
    </source>
</evidence>
<dbReference type="EMBL" id="JAGQAF010000001">
    <property type="protein sequence ID" value="MCE8535991.1"/>
    <property type="molecule type" value="Genomic_DNA"/>
</dbReference>
<dbReference type="GO" id="GO:0006865">
    <property type="term" value="P:amino acid transport"/>
    <property type="evidence" value="ECO:0007669"/>
    <property type="project" value="UniProtKB-KW"/>
</dbReference>
<evidence type="ECO:0000313" key="7">
    <source>
        <dbReference type="Proteomes" id="UP000813672"/>
    </source>
</evidence>
<evidence type="ECO:0000256" key="2">
    <source>
        <dbReference type="ARBA" id="ARBA00022729"/>
    </source>
</evidence>